<evidence type="ECO:0000256" key="4">
    <source>
        <dbReference type="ARBA" id="ARBA00022692"/>
    </source>
</evidence>
<feature type="transmembrane region" description="Helical" evidence="13">
    <location>
        <begin position="1031"/>
        <end position="1053"/>
    </location>
</feature>
<keyword evidence="5" id="KW-0631">Potassium channel</keyword>
<evidence type="ECO:0000256" key="3">
    <source>
        <dbReference type="ARBA" id="ARBA00022538"/>
    </source>
</evidence>
<dbReference type="GO" id="GO:0004842">
    <property type="term" value="F:ubiquitin-protein transferase activity"/>
    <property type="evidence" value="ECO:0007669"/>
    <property type="project" value="InterPro"/>
</dbReference>
<dbReference type="Gene3D" id="1.10.287.70">
    <property type="match status" value="1"/>
</dbReference>
<dbReference type="InterPro" id="IPR005821">
    <property type="entry name" value="Ion_trans_dom"/>
</dbReference>
<keyword evidence="9" id="KW-0406">Ion transport</keyword>
<dbReference type="OrthoDB" id="415460at2759"/>
<dbReference type="Gene3D" id="3.30.40.10">
    <property type="entry name" value="Zinc/RING finger domain, C3HC4 (zinc finger)"/>
    <property type="match status" value="1"/>
</dbReference>
<feature type="compositionally biased region" description="Basic and acidic residues" evidence="12">
    <location>
        <begin position="1624"/>
        <end position="1637"/>
    </location>
</feature>
<dbReference type="GO" id="GO:0008076">
    <property type="term" value="C:voltage-gated potassium channel complex"/>
    <property type="evidence" value="ECO:0007669"/>
    <property type="project" value="InterPro"/>
</dbReference>
<evidence type="ECO:0000256" key="5">
    <source>
        <dbReference type="ARBA" id="ARBA00022826"/>
    </source>
</evidence>
<reference evidence="15 16" key="1">
    <citation type="submission" date="2016-02" db="EMBL/GenBank/DDBJ databases">
        <title>Genome analysis of coral dinoflagellate symbionts highlights evolutionary adaptations to a symbiotic lifestyle.</title>
        <authorList>
            <person name="Aranda M."/>
            <person name="Li Y."/>
            <person name="Liew Y.J."/>
            <person name="Baumgarten S."/>
            <person name="Simakov O."/>
            <person name="Wilson M."/>
            <person name="Piel J."/>
            <person name="Ashoor H."/>
            <person name="Bougouffa S."/>
            <person name="Bajic V.B."/>
            <person name="Ryu T."/>
            <person name="Ravasi T."/>
            <person name="Bayer T."/>
            <person name="Micklem G."/>
            <person name="Kim H."/>
            <person name="Bhak J."/>
            <person name="Lajeunesse T.C."/>
            <person name="Voolstra C.R."/>
        </authorList>
    </citation>
    <scope>NUCLEOTIDE SEQUENCE [LARGE SCALE GENOMIC DNA]</scope>
    <source>
        <strain evidence="15 16">CCMP2467</strain>
    </source>
</reference>
<feature type="transmembrane region" description="Helical" evidence="13">
    <location>
        <begin position="1219"/>
        <end position="1242"/>
    </location>
</feature>
<keyword evidence="2" id="KW-0813">Transport</keyword>
<gene>
    <name evidence="15" type="primary">KCNB2</name>
    <name evidence="15" type="ORF">AK812_SmicGene9772</name>
</gene>
<keyword evidence="16" id="KW-1185">Reference proteome</keyword>
<name>A0A1Q9EHM7_SYMMI</name>
<dbReference type="Proteomes" id="UP000186817">
    <property type="component" value="Unassembled WGS sequence"/>
</dbReference>
<sequence>MAMDVQALWEVLRRCAETHGNTSAMEVRHVWQEDYQSASGSEDFLGAAVFTLAAASLQGKTLLEREDSIIGVEMCMGLAAQHLDEAGQRRLQQTVLERTLRRLDQTGEEMAAKASSELLQRGLLTTPKECTQPLRSLLALLVRCIGQDKISAQELLDLCGADVALAVAVIAEALIAPRPPGLSLWPLQLCSLLQQLTSPDVFAWLMQRAEPTLDFNEIPMASFRARQLAHSQVIALSYVQFDVLGRALHAAEEQSQRQAVLAALIRALQSLIGSVDLARPGRLLSRCMALDFMRLGFRFIAPFGRKLIEECHAAETAKLLRLLCRTFCWLLLHAEFDGSMFLSDSFKPVAAEWLMRANKKPDAQSKTLLALSILAANCGVGTSAPTGVQLHDALERLSRDSYLDLEVELHRWSAYTQQGVESFSHMGYFVSPAVAPDQRVEIDSEDEDWPGNIGVEWHLEGATPPPPAEGRPCAECGKQTAEGQCGEGYFEGLWYCNNCWDMWQDAPPEAVTISPWPLEPGVAEGEAKEQRGAAALLLQAPGTLRCGISGMLMMDPVYIPSSNSTQYPVAFSRRCLEKWHRRAGGRCPLTGAPMDLKDASDASDVTAALLEWLARSNPPAPPACHLVSVPHLAYKCHEALLRRQELTLENILAFLADSPQNIVSWHPANWQRWGRAHPKQLRCRCGRTRWLFTRRTGRAPADVPHHRLRVAPWLLLALLLDYRSYRGERTRQSEVGCTTALPRGAHMHAQTPPKSRGQVAMDVSSPAGKSKPLPKQRSCKAASGDGAARPESPGSASPAPGFWTIQWGTVFAVGGTKEEEAVRPGLSGERPGCMMRSVRSSLSSFGQDLDNTDGADVPATPKKSSAGGAAERLRSSVRYFGSLVINPGGSADYLSTGGNLILMRSSVSTTSFSGDGDDRGRGRCCAAKSYYVPQSTLRRGFLKLESRYSSDAPGDLPPSIILGALRRFDAEFRPGRNEIDRLNLIEQLAHSERDIGKVKWNCKELLQAFFVKMNPFERLYFTVDVGGTSSLLSRAVSAIMVAAIVISIAIWMAGTMVSFSVVPCTDCEPEPLPWMQVVDETCVVIFTIEFLTRMLTAPFARTKLLNRRFLLETVFTVNAKTEDASELSQADLGRIQWSKFASNWWSFWKQPAAIVDLFTVLPYWIEVWFATSSDSNFIWLRLFRLLRVSRIFKLVQILNSDLGQLSDAQHLLANVFVQAFPAFILATALLVFALIVFSALMYTVERGDWYPESVVMRMETTLTALAGSQGAAEAILHEARTSGGVFIRTQGDGFVDISPFTSILSAFWWTLATITTVGYGDNTPITIGGKVVGSFAILYGTILLGLPIGIIGSQFSTEFARMVATNRIHRSRQERNHQRKDEAEQSRGRSGLMSMDAGGAESAQTSPTTSPSKLKKKMSHRVVDTFKRVVRTSGSRAPRGGEQVVAAAAKLHRLPLRPRQREQLISAKYAFEDLMKMHGESLGIAPETQQAWLDCLWATQFCAGPDLDRLSARILTFLSDAEMRRGGGYAQLVRLAWFDLCIACCSLAFRVSRTRRPSRMVMSSRRGSGNNCEVPTTAQKSARRRCSFIGRSFPCRTSIPPTVMREMSQHVSSPGVFGTRRRHQQDLERQKVQDMDVLKGSSSIVGSGAEPGHSRGNSGGSSSSLSPSPVARIKDLFLPEAVTVY</sequence>
<dbReference type="InterPro" id="IPR028325">
    <property type="entry name" value="VG_K_chnl"/>
</dbReference>
<feature type="region of interest" description="Disordered" evidence="12">
    <location>
        <begin position="1610"/>
        <end position="1670"/>
    </location>
</feature>
<feature type="region of interest" description="Disordered" evidence="12">
    <location>
        <begin position="1369"/>
        <end position="1419"/>
    </location>
</feature>
<evidence type="ECO:0000256" key="11">
    <source>
        <dbReference type="ARBA" id="ARBA00023303"/>
    </source>
</evidence>
<evidence type="ECO:0000256" key="10">
    <source>
        <dbReference type="ARBA" id="ARBA00023136"/>
    </source>
</evidence>
<dbReference type="InterPro" id="IPR003613">
    <property type="entry name" value="Ubox_domain"/>
</dbReference>
<evidence type="ECO:0000256" key="8">
    <source>
        <dbReference type="ARBA" id="ARBA00022989"/>
    </source>
</evidence>
<evidence type="ECO:0000259" key="14">
    <source>
        <dbReference type="SMART" id="SM00504"/>
    </source>
</evidence>
<evidence type="ECO:0000256" key="9">
    <source>
        <dbReference type="ARBA" id="ARBA00023065"/>
    </source>
</evidence>
<keyword evidence="3" id="KW-0633">Potassium transport</keyword>
<evidence type="ECO:0000313" key="15">
    <source>
        <dbReference type="EMBL" id="OLQ06878.1"/>
    </source>
</evidence>
<dbReference type="PRINTS" id="PR00169">
    <property type="entry name" value="KCHANNEL"/>
</dbReference>
<evidence type="ECO:0000313" key="16">
    <source>
        <dbReference type="Proteomes" id="UP000186817"/>
    </source>
</evidence>
<dbReference type="SMART" id="SM00504">
    <property type="entry name" value="Ubox"/>
    <property type="match status" value="1"/>
</dbReference>
<dbReference type="GO" id="GO:0005249">
    <property type="term" value="F:voltage-gated potassium channel activity"/>
    <property type="evidence" value="ECO:0007669"/>
    <property type="project" value="InterPro"/>
</dbReference>
<evidence type="ECO:0000256" key="2">
    <source>
        <dbReference type="ARBA" id="ARBA00022448"/>
    </source>
</evidence>
<dbReference type="Pfam" id="PF00520">
    <property type="entry name" value="Ion_trans"/>
    <property type="match status" value="1"/>
</dbReference>
<dbReference type="SUPFAM" id="SSF81324">
    <property type="entry name" value="Voltage-gated potassium channels"/>
    <property type="match status" value="1"/>
</dbReference>
<feature type="region of interest" description="Disordered" evidence="12">
    <location>
        <begin position="844"/>
        <end position="869"/>
    </location>
</feature>
<evidence type="ECO:0000256" key="12">
    <source>
        <dbReference type="SAM" id="MobiDB-lite"/>
    </source>
</evidence>
<dbReference type="InterPro" id="IPR027359">
    <property type="entry name" value="Volt_channel_dom_sf"/>
</dbReference>
<proteinExistence type="predicted"/>
<protein>
    <submittedName>
        <fullName evidence="15">Potassium voltage-gated channel subfamily B member 2</fullName>
    </submittedName>
</protein>
<dbReference type="GO" id="GO:0016567">
    <property type="term" value="P:protein ubiquitination"/>
    <property type="evidence" value="ECO:0007669"/>
    <property type="project" value="InterPro"/>
</dbReference>
<dbReference type="GO" id="GO:0001508">
    <property type="term" value="P:action potential"/>
    <property type="evidence" value="ECO:0007669"/>
    <property type="project" value="TreeGrafter"/>
</dbReference>
<organism evidence="15 16">
    <name type="scientific">Symbiodinium microadriaticum</name>
    <name type="common">Dinoflagellate</name>
    <name type="synonym">Zooxanthella microadriatica</name>
    <dbReference type="NCBI Taxonomy" id="2951"/>
    <lineage>
        <taxon>Eukaryota</taxon>
        <taxon>Sar</taxon>
        <taxon>Alveolata</taxon>
        <taxon>Dinophyceae</taxon>
        <taxon>Suessiales</taxon>
        <taxon>Symbiodiniaceae</taxon>
        <taxon>Symbiodinium</taxon>
    </lineage>
</organism>
<keyword evidence="10 13" id="KW-0472">Membrane</keyword>
<feature type="transmembrane region" description="Helical" evidence="13">
    <location>
        <begin position="1331"/>
        <end position="1352"/>
    </location>
</feature>
<keyword evidence="4 13" id="KW-0812">Transmembrane</keyword>
<evidence type="ECO:0000256" key="13">
    <source>
        <dbReference type="SAM" id="Phobius"/>
    </source>
</evidence>
<feature type="compositionally biased region" description="Low complexity" evidence="12">
    <location>
        <begin position="1654"/>
        <end position="1669"/>
    </location>
</feature>
<dbReference type="InterPro" id="IPR013083">
    <property type="entry name" value="Znf_RING/FYVE/PHD"/>
</dbReference>
<keyword evidence="6" id="KW-0851">Voltage-gated channel</keyword>
<accession>A0A1Q9EHM7</accession>
<dbReference type="Gene3D" id="1.20.120.350">
    <property type="entry name" value="Voltage-gated potassium channels. Chain C"/>
    <property type="match status" value="1"/>
</dbReference>
<dbReference type="EMBL" id="LSRX01000150">
    <property type="protein sequence ID" value="OLQ06878.1"/>
    <property type="molecule type" value="Genomic_DNA"/>
</dbReference>
<feature type="transmembrane region" description="Helical" evidence="13">
    <location>
        <begin position="1300"/>
        <end position="1319"/>
    </location>
</feature>
<comment type="subcellular location">
    <subcellularLocation>
        <location evidence="1">Membrane</location>
        <topology evidence="1">Multi-pass membrane protein</topology>
    </subcellularLocation>
</comment>
<feature type="domain" description="U-box" evidence="14">
    <location>
        <begin position="543"/>
        <end position="612"/>
    </location>
</feature>
<dbReference type="PANTHER" id="PTHR11537:SF254">
    <property type="entry name" value="POTASSIUM VOLTAGE-GATED CHANNEL PROTEIN SHAB"/>
    <property type="match status" value="1"/>
</dbReference>
<evidence type="ECO:0000256" key="7">
    <source>
        <dbReference type="ARBA" id="ARBA00022958"/>
    </source>
</evidence>
<evidence type="ECO:0000256" key="1">
    <source>
        <dbReference type="ARBA" id="ARBA00004141"/>
    </source>
</evidence>
<keyword evidence="7" id="KW-0630">Potassium</keyword>
<comment type="caution">
    <text evidence="15">The sequence shown here is derived from an EMBL/GenBank/DDBJ whole genome shotgun (WGS) entry which is preliminary data.</text>
</comment>
<feature type="region of interest" description="Disordered" evidence="12">
    <location>
        <begin position="740"/>
        <end position="801"/>
    </location>
</feature>
<dbReference type="SUPFAM" id="SSF57850">
    <property type="entry name" value="RING/U-box"/>
    <property type="match status" value="1"/>
</dbReference>
<dbReference type="PANTHER" id="PTHR11537">
    <property type="entry name" value="VOLTAGE-GATED POTASSIUM CHANNEL"/>
    <property type="match status" value="1"/>
</dbReference>
<feature type="compositionally biased region" description="Low complexity" evidence="12">
    <location>
        <begin position="786"/>
        <end position="801"/>
    </location>
</feature>
<evidence type="ECO:0000256" key="6">
    <source>
        <dbReference type="ARBA" id="ARBA00022882"/>
    </source>
</evidence>
<keyword evidence="11" id="KW-0407">Ion channel</keyword>
<feature type="compositionally biased region" description="Basic and acidic residues" evidence="12">
    <location>
        <begin position="1371"/>
        <end position="1387"/>
    </location>
</feature>
<keyword evidence="8 13" id="KW-1133">Transmembrane helix</keyword>